<accession>A0A9D4BSJ6</accession>
<evidence type="ECO:0000313" key="2">
    <source>
        <dbReference type="Proteomes" id="UP000828390"/>
    </source>
</evidence>
<protein>
    <submittedName>
        <fullName evidence="1">Uncharacterized protein</fullName>
    </submittedName>
</protein>
<organism evidence="1 2">
    <name type="scientific">Dreissena polymorpha</name>
    <name type="common">Zebra mussel</name>
    <name type="synonym">Mytilus polymorpha</name>
    <dbReference type="NCBI Taxonomy" id="45954"/>
    <lineage>
        <taxon>Eukaryota</taxon>
        <taxon>Metazoa</taxon>
        <taxon>Spiralia</taxon>
        <taxon>Lophotrochozoa</taxon>
        <taxon>Mollusca</taxon>
        <taxon>Bivalvia</taxon>
        <taxon>Autobranchia</taxon>
        <taxon>Heteroconchia</taxon>
        <taxon>Euheterodonta</taxon>
        <taxon>Imparidentia</taxon>
        <taxon>Neoheterodontei</taxon>
        <taxon>Myida</taxon>
        <taxon>Dreissenoidea</taxon>
        <taxon>Dreissenidae</taxon>
        <taxon>Dreissena</taxon>
    </lineage>
</organism>
<dbReference type="EMBL" id="JAIWYP010000014">
    <property type="protein sequence ID" value="KAH3707675.1"/>
    <property type="molecule type" value="Genomic_DNA"/>
</dbReference>
<sequence>MRILPCKVHLKAWTGRCVYSSVAGHSCETGTSAMLPKSMYSTFTVLSGNTSRTVARYQSPPSTEA</sequence>
<gene>
    <name evidence="1" type="ORF">DPMN_067086</name>
</gene>
<proteinExistence type="predicted"/>
<dbReference type="Proteomes" id="UP000828390">
    <property type="component" value="Unassembled WGS sequence"/>
</dbReference>
<dbReference type="AlphaFoldDB" id="A0A9D4BSJ6"/>
<name>A0A9D4BSJ6_DREPO</name>
<evidence type="ECO:0000313" key="1">
    <source>
        <dbReference type="EMBL" id="KAH3707675.1"/>
    </source>
</evidence>
<keyword evidence="2" id="KW-1185">Reference proteome</keyword>
<reference evidence="1" key="1">
    <citation type="journal article" date="2019" name="bioRxiv">
        <title>The Genome of the Zebra Mussel, Dreissena polymorpha: A Resource for Invasive Species Research.</title>
        <authorList>
            <person name="McCartney M.A."/>
            <person name="Auch B."/>
            <person name="Kono T."/>
            <person name="Mallez S."/>
            <person name="Zhang Y."/>
            <person name="Obille A."/>
            <person name="Becker A."/>
            <person name="Abrahante J.E."/>
            <person name="Garbe J."/>
            <person name="Badalamenti J.P."/>
            <person name="Herman A."/>
            <person name="Mangelson H."/>
            <person name="Liachko I."/>
            <person name="Sullivan S."/>
            <person name="Sone E.D."/>
            <person name="Koren S."/>
            <person name="Silverstein K.A.T."/>
            <person name="Beckman K.B."/>
            <person name="Gohl D.M."/>
        </authorList>
    </citation>
    <scope>NUCLEOTIDE SEQUENCE</scope>
    <source>
        <strain evidence="1">Duluth1</strain>
        <tissue evidence="1">Whole animal</tissue>
    </source>
</reference>
<reference evidence="1" key="2">
    <citation type="submission" date="2020-11" db="EMBL/GenBank/DDBJ databases">
        <authorList>
            <person name="McCartney M.A."/>
            <person name="Auch B."/>
            <person name="Kono T."/>
            <person name="Mallez S."/>
            <person name="Becker A."/>
            <person name="Gohl D.M."/>
            <person name="Silverstein K.A.T."/>
            <person name="Koren S."/>
            <person name="Bechman K.B."/>
            <person name="Herman A."/>
            <person name="Abrahante J.E."/>
            <person name="Garbe J."/>
        </authorList>
    </citation>
    <scope>NUCLEOTIDE SEQUENCE</scope>
    <source>
        <strain evidence="1">Duluth1</strain>
        <tissue evidence="1">Whole animal</tissue>
    </source>
</reference>
<comment type="caution">
    <text evidence="1">The sequence shown here is derived from an EMBL/GenBank/DDBJ whole genome shotgun (WGS) entry which is preliminary data.</text>
</comment>